<dbReference type="InterPro" id="IPR013154">
    <property type="entry name" value="ADH-like_N"/>
</dbReference>
<dbReference type="EC" id="1.-.-.-" evidence="3"/>
<comment type="caution">
    <text evidence="3">The sequence shown here is derived from an EMBL/GenBank/DDBJ whole genome shotgun (WGS) entry which is preliminary data.</text>
</comment>
<feature type="domain" description="Enoyl reductase (ER)" evidence="2">
    <location>
        <begin position="10"/>
        <end position="300"/>
    </location>
</feature>
<dbReference type="InterPro" id="IPR011032">
    <property type="entry name" value="GroES-like_sf"/>
</dbReference>
<reference evidence="3 4" key="1">
    <citation type="submission" date="2024-10" db="EMBL/GenBank/DDBJ databases">
        <title>The Natural Products Discovery Center: Release of the First 8490 Sequenced Strains for Exploring Actinobacteria Biosynthetic Diversity.</title>
        <authorList>
            <person name="Kalkreuter E."/>
            <person name="Kautsar S.A."/>
            <person name="Yang D."/>
            <person name="Bader C.D."/>
            <person name="Teijaro C.N."/>
            <person name="Fluegel L."/>
            <person name="Davis C.M."/>
            <person name="Simpson J.R."/>
            <person name="Lauterbach L."/>
            <person name="Steele A.D."/>
            <person name="Gui C."/>
            <person name="Meng S."/>
            <person name="Li G."/>
            <person name="Viehrig K."/>
            <person name="Ye F."/>
            <person name="Su P."/>
            <person name="Kiefer A.F."/>
            <person name="Nichols A."/>
            <person name="Cepeda A.J."/>
            <person name="Yan W."/>
            <person name="Fan B."/>
            <person name="Jiang Y."/>
            <person name="Adhikari A."/>
            <person name="Zheng C.-J."/>
            <person name="Schuster L."/>
            <person name="Cowan T.M."/>
            <person name="Smanski M.J."/>
            <person name="Chevrette M.G."/>
            <person name="De Carvalho L.P.S."/>
            <person name="Shen B."/>
        </authorList>
    </citation>
    <scope>NUCLEOTIDE SEQUENCE [LARGE SCALE GENOMIC DNA]</scope>
    <source>
        <strain evidence="3 4">NPDC051599</strain>
    </source>
</reference>
<dbReference type="Gene3D" id="3.90.180.10">
    <property type="entry name" value="Medium-chain alcohol dehydrogenases, catalytic domain"/>
    <property type="match status" value="1"/>
</dbReference>
<protein>
    <submittedName>
        <fullName evidence="3">NADP-dependent oxidoreductase</fullName>
        <ecNumber evidence="3">1.-.-.-</ecNumber>
    </submittedName>
</protein>
<dbReference type="InterPro" id="IPR051603">
    <property type="entry name" value="Zinc-ADH_QOR/CCCR"/>
</dbReference>
<proteinExistence type="predicted"/>
<dbReference type="Gene3D" id="3.40.50.720">
    <property type="entry name" value="NAD(P)-binding Rossmann-like Domain"/>
    <property type="match status" value="1"/>
</dbReference>
<name>A0ABW7YHC2_STRCE</name>
<keyword evidence="3" id="KW-0560">Oxidoreductase</keyword>
<organism evidence="3 4">
    <name type="scientific">Streptomyces cellulosae</name>
    <dbReference type="NCBI Taxonomy" id="1968"/>
    <lineage>
        <taxon>Bacteria</taxon>
        <taxon>Bacillati</taxon>
        <taxon>Actinomycetota</taxon>
        <taxon>Actinomycetes</taxon>
        <taxon>Kitasatosporales</taxon>
        <taxon>Streptomycetaceae</taxon>
        <taxon>Streptomyces</taxon>
    </lineage>
</organism>
<dbReference type="SMART" id="SM00829">
    <property type="entry name" value="PKS_ER"/>
    <property type="match status" value="1"/>
</dbReference>
<dbReference type="Pfam" id="PF08240">
    <property type="entry name" value="ADH_N"/>
    <property type="match status" value="1"/>
</dbReference>
<dbReference type="CDD" id="cd05289">
    <property type="entry name" value="MDR_like_2"/>
    <property type="match status" value="1"/>
</dbReference>
<dbReference type="PANTHER" id="PTHR44154">
    <property type="entry name" value="QUINONE OXIDOREDUCTASE"/>
    <property type="match status" value="1"/>
</dbReference>
<dbReference type="InterPro" id="IPR020843">
    <property type="entry name" value="ER"/>
</dbReference>
<gene>
    <name evidence="3" type="ORF">ACIA8P_45865</name>
</gene>
<dbReference type="Proteomes" id="UP001612415">
    <property type="component" value="Unassembled WGS sequence"/>
</dbReference>
<dbReference type="RefSeq" id="WP_398662805.1">
    <property type="nucleotide sequence ID" value="NZ_JBITDC010000034.1"/>
</dbReference>
<dbReference type="GO" id="GO:0016491">
    <property type="term" value="F:oxidoreductase activity"/>
    <property type="evidence" value="ECO:0007669"/>
    <property type="project" value="UniProtKB-KW"/>
</dbReference>
<keyword evidence="4" id="KW-1185">Reference proteome</keyword>
<dbReference type="SUPFAM" id="SSF50129">
    <property type="entry name" value="GroES-like"/>
    <property type="match status" value="1"/>
</dbReference>
<dbReference type="SUPFAM" id="SSF51735">
    <property type="entry name" value="NAD(P)-binding Rossmann-fold domains"/>
    <property type="match status" value="1"/>
</dbReference>
<dbReference type="InterPro" id="IPR036291">
    <property type="entry name" value="NAD(P)-bd_dom_sf"/>
</dbReference>
<evidence type="ECO:0000313" key="4">
    <source>
        <dbReference type="Proteomes" id="UP001612415"/>
    </source>
</evidence>
<keyword evidence="1" id="KW-0521">NADP</keyword>
<evidence type="ECO:0000313" key="3">
    <source>
        <dbReference type="EMBL" id="MFI5681815.1"/>
    </source>
</evidence>
<evidence type="ECO:0000259" key="2">
    <source>
        <dbReference type="SMART" id="SM00829"/>
    </source>
</evidence>
<accession>A0ABW7YHC2</accession>
<evidence type="ECO:0000256" key="1">
    <source>
        <dbReference type="ARBA" id="ARBA00022857"/>
    </source>
</evidence>
<dbReference type="EMBL" id="JBITDC010000034">
    <property type="protein sequence ID" value="MFI5681815.1"/>
    <property type="molecule type" value="Genomic_DNA"/>
</dbReference>
<sequence length="302" mass="31540">MKAISYEEYGGPEVLRLAEVTEPHAGPGQVRVRIVAAAVNPIDFKIRRGWVQELMGPVSFPAVPGMEAAGIVDELGEGVTGVSVGDEVMGHTETGAYAEYALASDFAVKPAGLDWETAAALPVAVETSDRALGELAVGPGETLLIHGAASVVGSVGVQIAVSRGATVIGTASESNHDYLRSLGAIPVLYGDGLADRVRAVAPQGVDAVYDVAGIDALDVSVELRGGTTDRIVTISDPRAFELGITFSGDSRRFWPGLADYARLAADGRLRVRVDRSFPLADAAEAHELSETGRARGKVLLRP</sequence>
<dbReference type="Pfam" id="PF13602">
    <property type="entry name" value="ADH_zinc_N_2"/>
    <property type="match status" value="1"/>
</dbReference>
<dbReference type="PANTHER" id="PTHR44154:SF1">
    <property type="entry name" value="QUINONE OXIDOREDUCTASE"/>
    <property type="match status" value="1"/>
</dbReference>